<name>A0A2U7UB59_9VIRU</name>
<dbReference type="EMBL" id="MG011690">
    <property type="protein sequence ID" value="AVK75656.1"/>
    <property type="molecule type" value="Genomic_DNA"/>
</dbReference>
<feature type="region of interest" description="Disordered" evidence="1">
    <location>
        <begin position="343"/>
        <end position="477"/>
    </location>
</feature>
<feature type="compositionally biased region" description="Basic and acidic residues" evidence="1">
    <location>
        <begin position="430"/>
        <end position="459"/>
    </location>
</feature>
<sequence length="657" mass="71023">MMQDQAHGSDGDNNNSNSADIDQTRRDGEATQMATTAPVVVKVWASDTTDEKPLTLSVGCDAGDHLFAIIQARVACAYAADRPGAAPLRFWPGGDHVATNTAREPIFHAEQRIADVLAQCAVDGGSEIHVLDIRRLAAAHVEPSPAPFVPLLPARAPSLPLPSSSSSSSSSTRRRDAQQMHGGSPSPTRMQSARTTIRCTADGCWVSAKDIVCDALSLWGVHSALPQNTVRRMKEQHPSMFVKRALSGGGAHAPVIDTDSVDLFCERCAAAVAPAHAGAMRAYPRSDRRVRSMAHVLARRSQCAGASDGDGRPSPPPPVTPPCAVDSPTAPQSAAAASLSVSRCASPSVSNDSYSLSPEDGWSADDDDRDDRRVPVPRLGETQRRRRRRHSGGSNVGSRSTRARESTHVTDDEGGDRHACHRRRQHHQQRQSEDDHAASHDEVPATNNNDHRTGGAERGRPHKRRRVSVDPRDHDDSDQAMAASLMAQCTTKAETLNVWKWGRDRRWRLAIEVRCVPEGAGSPWEVLYDAETAGRDGHAHTWIDAADVEKLVCESMASACALVAVGHRRQLPSIEAFYADDGDRRGDRSSDSGLADVASALDGWLASACRRWSRAPDDRREGLGLFRRAVAFGALVADGPYASRWERLVKDLENALG</sequence>
<feature type="compositionally biased region" description="Basic and acidic residues" evidence="1">
    <location>
        <begin position="402"/>
        <end position="418"/>
    </location>
</feature>
<accession>A0A2U7UB59</accession>
<feature type="compositionally biased region" description="Polar residues" evidence="1">
    <location>
        <begin position="347"/>
        <end position="356"/>
    </location>
</feature>
<dbReference type="RefSeq" id="YP_009481659.1">
    <property type="nucleotide sequence ID" value="NC_037666.1"/>
</dbReference>
<gene>
    <name evidence="2" type="ORF">pneo_cds_49</name>
</gene>
<reference evidence="2" key="1">
    <citation type="journal article" date="2018" name="Nat. Commun.">
        <title>Diversity and evolution of the emerging Pandoraviridae family.</title>
        <authorList>
            <person name="Legendre M."/>
            <person name="Fabre E."/>
            <person name="Poirot O."/>
            <person name="Jeudy S."/>
            <person name="Lartigue A."/>
            <person name="Alempic J.M."/>
            <person name="Beucher L."/>
            <person name="Philippe N."/>
            <person name="Bertaux L."/>
            <person name="Christo-Foroux E."/>
            <person name="Labadie K."/>
            <person name="Coute Y."/>
            <person name="Abergel C."/>
            <person name="Claverie J.M."/>
        </authorList>
    </citation>
    <scope>NUCLEOTIDE SEQUENCE [LARGE SCALE GENOMIC DNA]</scope>
    <source>
        <strain evidence="2">Neocaledonia</strain>
    </source>
</reference>
<feature type="compositionally biased region" description="Basic residues" evidence="1">
    <location>
        <begin position="419"/>
        <end position="429"/>
    </location>
</feature>
<organism evidence="2">
    <name type="scientific">Pandoravirus neocaledonia</name>
    <dbReference type="NCBI Taxonomy" id="2107708"/>
    <lineage>
        <taxon>Viruses</taxon>
        <taxon>Pandoravirus</taxon>
    </lineage>
</organism>
<feature type="compositionally biased region" description="Low complexity" evidence="1">
    <location>
        <begin position="159"/>
        <end position="171"/>
    </location>
</feature>
<feature type="compositionally biased region" description="Basic and acidic residues" evidence="1">
    <location>
        <begin position="467"/>
        <end position="477"/>
    </location>
</feature>
<dbReference type="GeneID" id="36842369"/>
<feature type="compositionally biased region" description="Low complexity" evidence="1">
    <location>
        <begin position="322"/>
        <end position="331"/>
    </location>
</feature>
<feature type="region of interest" description="Disordered" evidence="1">
    <location>
        <begin position="159"/>
        <end position="193"/>
    </location>
</feature>
<protein>
    <submittedName>
        <fullName evidence="2">Uncharacterized protein</fullName>
    </submittedName>
</protein>
<dbReference type="Proteomes" id="UP000249287">
    <property type="component" value="Segment"/>
</dbReference>
<evidence type="ECO:0000256" key="1">
    <source>
        <dbReference type="SAM" id="MobiDB-lite"/>
    </source>
</evidence>
<dbReference type="KEGG" id="vg:36842369"/>
<evidence type="ECO:0000313" key="2">
    <source>
        <dbReference type="EMBL" id="AVK75656.1"/>
    </source>
</evidence>
<feature type="region of interest" description="Disordered" evidence="1">
    <location>
        <begin position="1"/>
        <end position="33"/>
    </location>
</feature>
<proteinExistence type="predicted"/>
<feature type="region of interest" description="Disordered" evidence="1">
    <location>
        <begin position="294"/>
        <end position="331"/>
    </location>
</feature>